<dbReference type="AlphaFoldDB" id="A0A2G9G091"/>
<dbReference type="Proteomes" id="UP000231279">
    <property type="component" value="Unassembled WGS sequence"/>
</dbReference>
<name>A0A2G9G091_9LAMI</name>
<dbReference type="STRING" id="429701.A0A2G9G091"/>
<reference evidence="2" key="1">
    <citation type="journal article" date="2018" name="Gigascience">
        <title>Genome assembly of the Pink Ipe (Handroanthus impetiginosus, Bignoniaceae), a highly valued, ecologically keystone Neotropical timber forest tree.</title>
        <authorList>
            <person name="Silva-Junior O.B."/>
            <person name="Grattapaglia D."/>
            <person name="Novaes E."/>
            <person name="Collevatti R.G."/>
        </authorList>
    </citation>
    <scope>NUCLEOTIDE SEQUENCE [LARGE SCALE GENOMIC DNA]</scope>
    <source>
        <strain evidence="2">cv. UFG-1</strain>
    </source>
</reference>
<protein>
    <submittedName>
        <fullName evidence="1">Uncharacterized protein</fullName>
    </submittedName>
</protein>
<comment type="caution">
    <text evidence="1">The sequence shown here is derived from an EMBL/GenBank/DDBJ whole genome shotgun (WGS) entry which is preliminary data.</text>
</comment>
<evidence type="ECO:0000313" key="1">
    <source>
        <dbReference type="EMBL" id="PIM98738.1"/>
    </source>
</evidence>
<keyword evidence="2" id="KW-1185">Reference proteome</keyword>
<evidence type="ECO:0000313" key="2">
    <source>
        <dbReference type="Proteomes" id="UP000231279"/>
    </source>
</evidence>
<proteinExistence type="predicted"/>
<sequence length="238" mass="26512">MNRSRVGDVGCCRSIRGWLIGEGDEEDGLGRNSEVRSGMNEYVDGNALLKLCYLLENIGGPQNERFISVSGKVVSFQLIHAHHTKNAIVKKSVKKLGECKVVLGLWRPVLKFRCPITYNCITSLRKCETMMNVLGMCNCDMNFVYILTGWESSTVDGCVLQDALSRPHGLQVPAACVLLHNFICTQMDYDPFEVIVLDESVSDEKSDANFIDTIGSSSAYNTWKDKLAAKMFHLCRDG</sequence>
<organism evidence="1 2">
    <name type="scientific">Handroanthus impetiginosus</name>
    <dbReference type="NCBI Taxonomy" id="429701"/>
    <lineage>
        <taxon>Eukaryota</taxon>
        <taxon>Viridiplantae</taxon>
        <taxon>Streptophyta</taxon>
        <taxon>Embryophyta</taxon>
        <taxon>Tracheophyta</taxon>
        <taxon>Spermatophyta</taxon>
        <taxon>Magnoliopsida</taxon>
        <taxon>eudicotyledons</taxon>
        <taxon>Gunneridae</taxon>
        <taxon>Pentapetalae</taxon>
        <taxon>asterids</taxon>
        <taxon>lamiids</taxon>
        <taxon>Lamiales</taxon>
        <taxon>Bignoniaceae</taxon>
        <taxon>Crescentiina</taxon>
        <taxon>Tabebuia alliance</taxon>
        <taxon>Handroanthus</taxon>
    </lineage>
</organism>
<dbReference type="EMBL" id="NKXS01008129">
    <property type="protein sequence ID" value="PIM98738.1"/>
    <property type="molecule type" value="Genomic_DNA"/>
</dbReference>
<gene>
    <name evidence="1" type="ORF">CDL12_28777</name>
</gene>
<dbReference type="OrthoDB" id="897680at2759"/>
<accession>A0A2G9G091</accession>